<sequence length="41" mass="4918">MEILTLLEIKYDLIRSALKWHNVIFNLHWAVCRCVRYAAVD</sequence>
<evidence type="ECO:0000313" key="1">
    <source>
        <dbReference type="EMBL" id="KAI7730260.1"/>
    </source>
</evidence>
<comment type="caution">
    <text evidence="1">The sequence shown here is derived from an EMBL/GenBank/DDBJ whole genome shotgun (WGS) entry which is preliminary data.</text>
</comment>
<proteinExistence type="predicted"/>
<evidence type="ECO:0000313" key="2">
    <source>
        <dbReference type="Proteomes" id="UP001206925"/>
    </source>
</evidence>
<organism evidence="1 2">
    <name type="scientific">Ambrosia artemisiifolia</name>
    <name type="common">Common ragweed</name>
    <dbReference type="NCBI Taxonomy" id="4212"/>
    <lineage>
        <taxon>Eukaryota</taxon>
        <taxon>Viridiplantae</taxon>
        <taxon>Streptophyta</taxon>
        <taxon>Embryophyta</taxon>
        <taxon>Tracheophyta</taxon>
        <taxon>Spermatophyta</taxon>
        <taxon>Magnoliopsida</taxon>
        <taxon>eudicotyledons</taxon>
        <taxon>Gunneridae</taxon>
        <taxon>Pentapetalae</taxon>
        <taxon>asterids</taxon>
        <taxon>campanulids</taxon>
        <taxon>Asterales</taxon>
        <taxon>Asteraceae</taxon>
        <taxon>Asteroideae</taxon>
        <taxon>Heliantheae alliance</taxon>
        <taxon>Heliantheae</taxon>
        <taxon>Ambrosia</taxon>
    </lineage>
</organism>
<reference evidence="1" key="1">
    <citation type="submission" date="2022-06" db="EMBL/GenBank/DDBJ databases">
        <title>Uncovering the hologenomic basis of an extraordinary plant invasion.</title>
        <authorList>
            <person name="Bieker V.C."/>
            <person name="Martin M.D."/>
            <person name="Gilbert T."/>
            <person name="Hodgins K."/>
            <person name="Battlay P."/>
            <person name="Petersen B."/>
            <person name="Wilson J."/>
        </authorList>
    </citation>
    <scope>NUCLEOTIDE SEQUENCE</scope>
    <source>
        <strain evidence="1">AA19_3_7</strain>
        <tissue evidence="1">Leaf</tissue>
    </source>
</reference>
<protein>
    <submittedName>
        <fullName evidence="1">Uncharacterized protein</fullName>
    </submittedName>
</protein>
<dbReference type="AlphaFoldDB" id="A0AAD5BVK8"/>
<dbReference type="Proteomes" id="UP001206925">
    <property type="component" value="Unassembled WGS sequence"/>
</dbReference>
<accession>A0AAD5BVK8</accession>
<keyword evidence="2" id="KW-1185">Reference proteome</keyword>
<dbReference type="EMBL" id="JAMZMK010010821">
    <property type="protein sequence ID" value="KAI7730260.1"/>
    <property type="molecule type" value="Genomic_DNA"/>
</dbReference>
<name>A0AAD5BVK8_AMBAR</name>
<gene>
    <name evidence="1" type="ORF">M8C21_023097</name>
</gene>